<dbReference type="InterPro" id="IPR011009">
    <property type="entry name" value="Kinase-like_dom_sf"/>
</dbReference>
<organism evidence="1 2">
    <name type="scientific">Nocardioides terrae</name>
    <dbReference type="NCBI Taxonomy" id="574651"/>
    <lineage>
        <taxon>Bacteria</taxon>
        <taxon>Bacillati</taxon>
        <taxon>Actinomycetota</taxon>
        <taxon>Actinomycetes</taxon>
        <taxon>Propionibacteriales</taxon>
        <taxon>Nocardioidaceae</taxon>
        <taxon>Nocardioides</taxon>
    </lineage>
</organism>
<accession>A0A1I1KAU1</accession>
<dbReference type="SUPFAM" id="SSF56112">
    <property type="entry name" value="Protein kinase-like (PK-like)"/>
    <property type="match status" value="1"/>
</dbReference>
<dbReference type="Proteomes" id="UP000198832">
    <property type="component" value="Unassembled WGS sequence"/>
</dbReference>
<evidence type="ECO:0008006" key="3">
    <source>
        <dbReference type="Google" id="ProtNLM"/>
    </source>
</evidence>
<dbReference type="AlphaFoldDB" id="A0A1I1KAU1"/>
<gene>
    <name evidence="1" type="ORF">SAMN04487968_10868</name>
</gene>
<dbReference type="OrthoDB" id="3723194at2"/>
<dbReference type="RefSeq" id="WP_091124025.1">
    <property type="nucleotide sequence ID" value="NZ_FOLB01000008.1"/>
</dbReference>
<keyword evidence="2" id="KW-1185">Reference proteome</keyword>
<dbReference type="Gene3D" id="3.90.1200.10">
    <property type="match status" value="1"/>
</dbReference>
<reference evidence="1 2" key="1">
    <citation type="submission" date="2016-10" db="EMBL/GenBank/DDBJ databases">
        <authorList>
            <person name="de Groot N.N."/>
        </authorList>
    </citation>
    <scope>NUCLEOTIDE SEQUENCE [LARGE SCALE GENOMIC DNA]</scope>
    <source>
        <strain evidence="1 2">CGMCC 1.7056</strain>
    </source>
</reference>
<proteinExistence type="predicted"/>
<evidence type="ECO:0000313" key="2">
    <source>
        <dbReference type="Proteomes" id="UP000198832"/>
    </source>
</evidence>
<dbReference type="STRING" id="574651.SAMN04487968_10868"/>
<protein>
    <recommendedName>
        <fullName evidence="3">Phosphotransferase enzyme family protein</fullName>
    </recommendedName>
</protein>
<dbReference type="EMBL" id="FOLB01000008">
    <property type="protein sequence ID" value="SFC58019.1"/>
    <property type="molecule type" value="Genomic_DNA"/>
</dbReference>
<evidence type="ECO:0000313" key="1">
    <source>
        <dbReference type="EMBL" id="SFC58019.1"/>
    </source>
</evidence>
<sequence length="302" mass="32132">MTSMPVRSADPAPAVIAEPLPLPAHGWGLAQAEAAWRAALPSLPADVLAALAVDHDVVRVSALTTVVLRVGPWAVKVYPPGTDLAHVASVAAGLAGSATAHLPVTDPVQTEHGVVTVSRWLTPTSAPGWADVGRVLARFHAEHAAAPLPVWQPLTRIASQVSGLPDVDAAVLLGARDRLVAAAAETWSELGWGAVHGDVSLENAMADESGARLIDLDWSVTGPRELDLAPVARRFRAGEIDRSTYADFCRAYGHDVSGWAGLELLDRIAELGGVAFRIWDCRHHGRDLDWLPAALDRWRRPV</sequence>
<name>A0A1I1KAU1_9ACTN</name>